<evidence type="ECO:0000256" key="1">
    <source>
        <dbReference type="ARBA" id="ARBA00001957"/>
    </source>
</evidence>
<evidence type="ECO:0000256" key="3">
    <source>
        <dbReference type="ARBA" id="ARBA00022553"/>
    </source>
</evidence>
<dbReference type="GO" id="GO:0005737">
    <property type="term" value="C:cytoplasm"/>
    <property type="evidence" value="ECO:0007669"/>
    <property type="project" value="TreeGrafter"/>
</dbReference>
<dbReference type="GO" id="GO:0044550">
    <property type="term" value="P:secondary metabolite biosynthetic process"/>
    <property type="evidence" value="ECO:0007669"/>
    <property type="project" value="TreeGrafter"/>
</dbReference>
<dbReference type="Gene3D" id="3.40.50.12780">
    <property type="entry name" value="N-terminal domain of ligase-like"/>
    <property type="match status" value="1"/>
</dbReference>
<accession>A0AAU8KJF3</accession>
<proteinExistence type="predicted"/>
<dbReference type="Gene3D" id="3.30.559.30">
    <property type="entry name" value="Nonribosomal peptide synthetase, condensation domain"/>
    <property type="match status" value="1"/>
</dbReference>
<dbReference type="CDD" id="cd05930">
    <property type="entry name" value="A_NRPS"/>
    <property type="match status" value="1"/>
</dbReference>
<dbReference type="PANTHER" id="PTHR45527:SF1">
    <property type="entry name" value="FATTY ACID SYNTHASE"/>
    <property type="match status" value="1"/>
</dbReference>
<dbReference type="Pfam" id="PF00501">
    <property type="entry name" value="AMP-binding"/>
    <property type="match status" value="1"/>
</dbReference>
<dbReference type="PROSITE" id="PS00455">
    <property type="entry name" value="AMP_BINDING"/>
    <property type="match status" value="1"/>
</dbReference>
<dbReference type="PANTHER" id="PTHR45527">
    <property type="entry name" value="NONRIBOSOMAL PEPTIDE SYNTHETASE"/>
    <property type="match status" value="1"/>
</dbReference>
<dbReference type="SUPFAM" id="SSF56801">
    <property type="entry name" value="Acetyl-CoA synthetase-like"/>
    <property type="match status" value="1"/>
</dbReference>
<feature type="region of interest" description="Disordered" evidence="4">
    <location>
        <begin position="1"/>
        <end position="38"/>
    </location>
</feature>
<dbReference type="InterPro" id="IPR000873">
    <property type="entry name" value="AMP-dep_synth/lig_dom"/>
</dbReference>
<dbReference type="InterPro" id="IPR010071">
    <property type="entry name" value="AA_adenyl_dom"/>
</dbReference>
<dbReference type="InterPro" id="IPR009081">
    <property type="entry name" value="PP-bd_ACP"/>
</dbReference>
<dbReference type="GO" id="GO:0043041">
    <property type="term" value="P:amino acid activation for nonribosomal peptide biosynthetic process"/>
    <property type="evidence" value="ECO:0007669"/>
    <property type="project" value="TreeGrafter"/>
</dbReference>
<evidence type="ECO:0000259" key="7">
    <source>
        <dbReference type="Pfam" id="PF13193"/>
    </source>
</evidence>
<dbReference type="Pfam" id="PF13193">
    <property type="entry name" value="AMP-binding_C"/>
    <property type="match status" value="1"/>
</dbReference>
<dbReference type="Gene3D" id="1.10.1200.10">
    <property type="entry name" value="ACP-like"/>
    <property type="match status" value="1"/>
</dbReference>
<dbReference type="InterPro" id="IPR042099">
    <property type="entry name" value="ANL_N_sf"/>
</dbReference>
<evidence type="ECO:0000256" key="2">
    <source>
        <dbReference type="ARBA" id="ARBA00022450"/>
    </source>
</evidence>
<dbReference type="InterPro" id="IPR045851">
    <property type="entry name" value="AMP-bd_C_sf"/>
</dbReference>
<sequence length="814" mass="88328">MTFLDPLPHNAPPPDSFPLSSALGLRPRPGSGEPGERLTRSLGITFPAAGGETFRRSFLIVATAVLVHRYTGLDQVSVEVFDGTGMVSVVLSCDAGTGRLVEELTTSPVAGPVPAPTPGAVAVSFTGDPGRAEGTAAGCEMVLYADVAASRATLSLDGSRFDSAFADRIVGHLKVLLDRMAKAPGDPVRELDILTDREADTLLREWNATDLRLTDDICLHQAFEARAAAHPEAVAAVFGDESWSFQRVNLRANELAHRLIGLGVGPDVRVAVHLERTPDLLVTILAVLKAGGAYVPLDPKYPKARLERMVLGTDCAVMVSSRALAGALPTRVRHRLLVDEQPERPETRRENPLTEVGPDDLCYVIHTSGSTGTPKPIALRHRGVLNNLVDLNTRYDVGPDDAVLALSSPGFDMSVYEFLGITLAGGTVVIPEPEAGHHPASWLELVHRHRITVWNSAPPLMDLFLDFVEVTGDRRPLPVELSLTGGDWVAAAMPDRFRKAAPRLRFVALGGATEASIHSTAFEADPSTPWGGGHLPYGRPLANQRTFILDERMMPVPVGVAGELCIGGVGLARGYLGRPDETKERFVPWTYRDRPEERLYRTGDMARFSSDGLIEILGRKDFQVKINGIRVELGDIESALAARPGVKRAVVVPRAAPRGRTALVGYVTSQRPGALDSASLLQELRERLPEHMVPASVEIMDALPLNRNGKVDRRALASSAEREVRPPPVRVRRSAAPGSWHRLVVEAWRDVLEADHLEDHDDFFEEGGDSMKAIRAMVRIDPRLRVSDLYRHRTAAALAAHLTETYGEPPAPSS</sequence>
<protein>
    <submittedName>
        <fullName evidence="8">Non-ribosomal peptide synthetase</fullName>
    </submittedName>
</protein>
<feature type="domain" description="Carrier" evidence="6">
    <location>
        <begin position="743"/>
        <end position="802"/>
    </location>
</feature>
<reference evidence="8" key="1">
    <citation type="submission" date="2023-10" db="EMBL/GenBank/DDBJ databases">
        <title>Complete genome sequence of Streptomyces sp. JL1001.</title>
        <authorList>
            <person name="Jiang L."/>
        </authorList>
    </citation>
    <scope>NUCLEOTIDE SEQUENCE</scope>
    <source>
        <strain evidence="8">JL1001</strain>
    </source>
</reference>
<evidence type="ECO:0000256" key="4">
    <source>
        <dbReference type="SAM" id="MobiDB-lite"/>
    </source>
</evidence>
<gene>
    <name evidence="8" type="ORF">R1Y80_16740</name>
</gene>
<dbReference type="GO" id="GO:0031177">
    <property type="term" value="F:phosphopantetheine binding"/>
    <property type="evidence" value="ECO:0007669"/>
    <property type="project" value="TreeGrafter"/>
</dbReference>
<feature type="domain" description="AMP-dependent synthetase/ligase" evidence="5">
    <location>
        <begin position="223"/>
        <end position="576"/>
    </location>
</feature>
<evidence type="ECO:0000313" key="8">
    <source>
        <dbReference type="EMBL" id="XCN15194.1"/>
    </source>
</evidence>
<dbReference type="FunFam" id="3.40.50.12780:FF:000012">
    <property type="entry name" value="Non-ribosomal peptide synthetase"/>
    <property type="match status" value="1"/>
</dbReference>
<dbReference type="InterPro" id="IPR020845">
    <property type="entry name" value="AMP-binding_CS"/>
</dbReference>
<dbReference type="InterPro" id="IPR036736">
    <property type="entry name" value="ACP-like_sf"/>
</dbReference>
<dbReference type="FunFam" id="2.30.38.10:FF:000001">
    <property type="entry name" value="Non-ribosomal peptide synthetase PvdI"/>
    <property type="match status" value="1"/>
</dbReference>
<dbReference type="FunFam" id="3.40.50.980:FF:000001">
    <property type="entry name" value="Non-ribosomal peptide synthetase"/>
    <property type="match status" value="1"/>
</dbReference>
<dbReference type="SUPFAM" id="SSF47336">
    <property type="entry name" value="ACP-like"/>
    <property type="match status" value="1"/>
</dbReference>
<dbReference type="RefSeq" id="WP_354597344.1">
    <property type="nucleotide sequence ID" value="NZ_CP136798.1"/>
</dbReference>
<keyword evidence="2" id="KW-0596">Phosphopantetheine</keyword>
<evidence type="ECO:0000259" key="5">
    <source>
        <dbReference type="Pfam" id="PF00501"/>
    </source>
</evidence>
<feature type="domain" description="AMP-binding enzyme C-terminal" evidence="7">
    <location>
        <begin position="636"/>
        <end position="710"/>
    </location>
</feature>
<keyword evidence="3" id="KW-0597">Phosphoprotein</keyword>
<dbReference type="InterPro" id="IPR025110">
    <property type="entry name" value="AMP-bd_C"/>
</dbReference>
<dbReference type="Pfam" id="PF00550">
    <property type="entry name" value="PP-binding"/>
    <property type="match status" value="1"/>
</dbReference>
<comment type="cofactor">
    <cofactor evidence="1">
        <name>pantetheine 4'-phosphate</name>
        <dbReference type="ChEBI" id="CHEBI:47942"/>
    </cofactor>
</comment>
<dbReference type="EMBL" id="CP136798">
    <property type="protein sequence ID" value="XCN15194.1"/>
    <property type="molecule type" value="Genomic_DNA"/>
</dbReference>
<name>A0AAU8KJF3_9ACTN</name>
<dbReference type="AlphaFoldDB" id="A0AAU8KJF3"/>
<dbReference type="NCBIfam" id="TIGR01733">
    <property type="entry name" value="AA-adenyl-dom"/>
    <property type="match status" value="1"/>
</dbReference>
<organism evidence="8">
    <name type="scientific">Streptomyces sp. JL1001</name>
    <dbReference type="NCBI Taxonomy" id="3078227"/>
    <lineage>
        <taxon>Bacteria</taxon>
        <taxon>Bacillati</taxon>
        <taxon>Actinomycetota</taxon>
        <taxon>Actinomycetes</taxon>
        <taxon>Kitasatosporales</taxon>
        <taxon>Streptomycetaceae</taxon>
        <taxon>Streptomyces</taxon>
    </lineage>
</organism>
<evidence type="ECO:0000259" key="6">
    <source>
        <dbReference type="Pfam" id="PF00550"/>
    </source>
</evidence>
<dbReference type="Gene3D" id="3.30.300.30">
    <property type="match status" value="1"/>
</dbReference>